<sequence>MSEDSQSAGREGRLRGGKGHWEAECSPRGFLNAMLIGAIALVCVLIGRAVHLQCSVTLSSQRGLDG</sequence>
<dbReference type="Proteomes" id="UP000324222">
    <property type="component" value="Unassembled WGS sequence"/>
</dbReference>
<keyword evidence="2" id="KW-0812">Transmembrane</keyword>
<feature type="transmembrane region" description="Helical" evidence="2">
    <location>
        <begin position="30"/>
        <end position="50"/>
    </location>
</feature>
<reference evidence="3 4" key="1">
    <citation type="submission" date="2019-05" db="EMBL/GenBank/DDBJ databases">
        <title>Another draft genome of Portunus trituberculatus and its Hox gene families provides insights of decapod evolution.</title>
        <authorList>
            <person name="Jeong J.-H."/>
            <person name="Song I."/>
            <person name="Kim S."/>
            <person name="Choi T."/>
            <person name="Kim D."/>
            <person name="Ryu S."/>
            <person name="Kim W."/>
        </authorList>
    </citation>
    <scope>NUCLEOTIDE SEQUENCE [LARGE SCALE GENOMIC DNA]</scope>
    <source>
        <tissue evidence="3">Muscle</tissue>
    </source>
</reference>
<dbReference type="AlphaFoldDB" id="A0A5B7I879"/>
<evidence type="ECO:0000313" key="4">
    <source>
        <dbReference type="Proteomes" id="UP000324222"/>
    </source>
</evidence>
<accession>A0A5B7I879</accession>
<keyword evidence="2" id="KW-0472">Membrane</keyword>
<evidence type="ECO:0000256" key="1">
    <source>
        <dbReference type="SAM" id="MobiDB-lite"/>
    </source>
</evidence>
<dbReference type="EMBL" id="VSRR010046517">
    <property type="protein sequence ID" value="MPC77697.1"/>
    <property type="molecule type" value="Genomic_DNA"/>
</dbReference>
<proteinExistence type="predicted"/>
<feature type="region of interest" description="Disordered" evidence="1">
    <location>
        <begin position="1"/>
        <end position="21"/>
    </location>
</feature>
<keyword evidence="2" id="KW-1133">Transmembrane helix</keyword>
<name>A0A5B7I879_PORTR</name>
<protein>
    <submittedName>
        <fullName evidence="3">Uncharacterized protein</fullName>
    </submittedName>
</protein>
<evidence type="ECO:0000313" key="3">
    <source>
        <dbReference type="EMBL" id="MPC77697.1"/>
    </source>
</evidence>
<evidence type="ECO:0000256" key="2">
    <source>
        <dbReference type="SAM" id="Phobius"/>
    </source>
</evidence>
<gene>
    <name evidence="3" type="ORF">E2C01_072159</name>
</gene>
<keyword evidence="4" id="KW-1185">Reference proteome</keyword>
<organism evidence="3 4">
    <name type="scientific">Portunus trituberculatus</name>
    <name type="common">Swimming crab</name>
    <name type="synonym">Neptunus trituberculatus</name>
    <dbReference type="NCBI Taxonomy" id="210409"/>
    <lineage>
        <taxon>Eukaryota</taxon>
        <taxon>Metazoa</taxon>
        <taxon>Ecdysozoa</taxon>
        <taxon>Arthropoda</taxon>
        <taxon>Crustacea</taxon>
        <taxon>Multicrustacea</taxon>
        <taxon>Malacostraca</taxon>
        <taxon>Eumalacostraca</taxon>
        <taxon>Eucarida</taxon>
        <taxon>Decapoda</taxon>
        <taxon>Pleocyemata</taxon>
        <taxon>Brachyura</taxon>
        <taxon>Eubrachyura</taxon>
        <taxon>Portunoidea</taxon>
        <taxon>Portunidae</taxon>
        <taxon>Portuninae</taxon>
        <taxon>Portunus</taxon>
    </lineage>
</organism>
<comment type="caution">
    <text evidence="3">The sequence shown here is derived from an EMBL/GenBank/DDBJ whole genome shotgun (WGS) entry which is preliminary data.</text>
</comment>
<feature type="compositionally biased region" description="Basic and acidic residues" evidence="1">
    <location>
        <begin position="10"/>
        <end position="21"/>
    </location>
</feature>